<dbReference type="Proteomes" id="UP000762676">
    <property type="component" value="Unassembled WGS sequence"/>
</dbReference>
<protein>
    <submittedName>
        <fullName evidence="1">Uncharacterized protein</fullName>
    </submittedName>
</protein>
<organism evidence="1 2">
    <name type="scientific">Elysia marginata</name>
    <dbReference type="NCBI Taxonomy" id="1093978"/>
    <lineage>
        <taxon>Eukaryota</taxon>
        <taxon>Metazoa</taxon>
        <taxon>Spiralia</taxon>
        <taxon>Lophotrochozoa</taxon>
        <taxon>Mollusca</taxon>
        <taxon>Gastropoda</taxon>
        <taxon>Heterobranchia</taxon>
        <taxon>Euthyneura</taxon>
        <taxon>Panpulmonata</taxon>
        <taxon>Sacoglossa</taxon>
        <taxon>Placobranchoidea</taxon>
        <taxon>Plakobranchidae</taxon>
        <taxon>Elysia</taxon>
    </lineage>
</organism>
<sequence length="211" mass="23929">MGSSANQLEFVVRDFSDALSCRWIPSTSPFACGWYAVVVLAAIPRRLFSWVYSEKRNYLPRSEVMSSGTPNCATQWWSSAVAQVKACASGRGTASGHLVNLSMMVTYALAFRKRSHQVHMETLEPIRWGQAFCERKSCMMMYFGSLTVLTFLTPLADVTPHAMQHEAFRNGILRGPNNRVTEAMDLVENWSSPKRRKYWPWNPYGNVAEKC</sequence>
<proteinExistence type="predicted"/>
<evidence type="ECO:0000313" key="2">
    <source>
        <dbReference type="Proteomes" id="UP000762676"/>
    </source>
</evidence>
<comment type="caution">
    <text evidence="1">The sequence shown here is derived from an EMBL/GenBank/DDBJ whole genome shotgun (WGS) entry which is preliminary data.</text>
</comment>
<name>A0AAV4J7D4_9GAST</name>
<reference evidence="1 2" key="1">
    <citation type="journal article" date="2021" name="Elife">
        <title>Chloroplast acquisition without the gene transfer in kleptoplastic sea slugs, Plakobranchus ocellatus.</title>
        <authorList>
            <person name="Maeda T."/>
            <person name="Takahashi S."/>
            <person name="Yoshida T."/>
            <person name="Shimamura S."/>
            <person name="Takaki Y."/>
            <person name="Nagai Y."/>
            <person name="Toyoda A."/>
            <person name="Suzuki Y."/>
            <person name="Arimoto A."/>
            <person name="Ishii H."/>
            <person name="Satoh N."/>
            <person name="Nishiyama T."/>
            <person name="Hasebe M."/>
            <person name="Maruyama T."/>
            <person name="Minagawa J."/>
            <person name="Obokata J."/>
            <person name="Shigenobu S."/>
        </authorList>
    </citation>
    <scope>NUCLEOTIDE SEQUENCE [LARGE SCALE GENOMIC DNA]</scope>
</reference>
<dbReference type="AlphaFoldDB" id="A0AAV4J7D4"/>
<evidence type="ECO:0000313" key="1">
    <source>
        <dbReference type="EMBL" id="GFS18574.1"/>
    </source>
</evidence>
<accession>A0AAV4J7D4</accession>
<dbReference type="EMBL" id="BMAT01010020">
    <property type="protein sequence ID" value="GFS18574.1"/>
    <property type="molecule type" value="Genomic_DNA"/>
</dbReference>
<keyword evidence="2" id="KW-1185">Reference proteome</keyword>
<gene>
    <name evidence="1" type="ORF">ElyMa_005009500</name>
</gene>